<sequence>MIPDFLAGVLCITVTLNWSNYPVHMSPFPAGNCALCCPIQLDRDIEYQLYTRRNPTTANLLKLNETASLQRSNFNRSNPTVLYIHGYSERAPGLSGATIRDVYLRRGEYNIILVDWGKLGALPWYVTAVSNTRTVGLYVARMVSWLDVQGAVPISRIHVVGFSLGAEAAGFMGKALAPRKVGRITGLDAAYPLYMNTGADGHLTAADATFVDVIHTDGGIFGFLTPLGHADFYPNGGRPLQPGCIAGNFISMGVTRLVNQYITCGHNRAWRLYAESVTNPTGFPASRCQRWRPEIPANCTWTPDALMGFAVDSRTRGIYYLRTNSQSPFARNTTGYNTRK</sequence>
<evidence type="ECO:0000256" key="1">
    <source>
        <dbReference type="ARBA" id="ARBA00000111"/>
    </source>
</evidence>
<reference evidence="10" key="1">
    <citation type="submission" date="2025-08" db="UniProtKB">
        <authorList>
            <consortium name="RefSeq"/>
        </authorList>
    </citation>
    <scope>IDENTIFICATION</scope>
</reference>
<dbReference type="SUPFAM" id="SSF53474">
    <property type="entry name" value="alpha/beta-Hydrolases"/>
    <property type="match status" value="1"/>
</dbReference>
<gene>
    <name evidence="10" type="primary">LOC107265997</name>
</gene>
<keyword evidence="5" id="KW-0964">Secreted</keyword>
<dbReference type="GO" id="GO:0016042">
    <property type="term" value="P:lipid catabolic process"/>
    <property type="evidence" value="ECO:0007669"/>
    <property type="project" value="TreeGrafter"/>
</dbReference>
<dbReference type="RefSeq" id="XP_015591504.2">
    <property type="nucleotide sequence ID" value="XM_015736018.2"/>
</dbReference>
<comment type="subcellular location">
    <subcellularLocation>
        <location evidence="2">Secreted</location>
    </subcellularLocation>
</comment>
<evidence type="ECO:0000256" key="5">
    <source>
        <dbReference type="ARBA" id="ARBA00022525"/>
    </source>
</evidence>
<proteinExistence type="inferred from homology"/>
<dbReference type="GO" id="GO:0005615">
    <property type="term" value="C:extracellular space"/>
    <property type="evidence" value="ECO:0007669"/>
    <property type="project" value="TreeGrafter"/>
</dbReference>
<evidence type="ECO:0000313" key="9">
    <source>
        <dbReference type="Proteomes" id="UP000694920"/>
    </source>
</evidence>
<evidence type="ECO:0000256" key="2">
    <source>
        <dbReference type="ARBA" id="ARBA00004613"/>
    </source>
</evidence>
<evidence type="ECO:0000256" key="4">
    <source>
        <dbReference type="ARBA" id="ARBA00013179"/>
    </source>
</evidence>
<dbReference type="GeneID" id="107265997"/>
<dbReference type="Proteomes" id="UP000694920">
    <property type="component" value="Unplaced"/>
</dbReference>
<protein>
    <recommendedName>
        <fullName evidence="4">phospholipase A1</fullName>
        <ecNumber evidence="4">3.1.1.32</ecNumber>
    </recommendedName>
</protein>
<dbReference type="InterPro" id="IPR033906">
    <property type="entry name" value="Lipase_N"/>
</dbReference>
<dbReference type="PANTHER" id="PTHR11610:SF169">
    <property type="entry name" value="GH15759P-RELATED"/>
    <property type="match status" value="1"/>
</dbReference>
<dbReference type="PRINTS" id="PR00821">
    <property type="entry name" value="TAGLIPASE"/>
</dbReference>
<dbReference type="PANTHER" id="PTHR11610">
    <property type="entry name" value="LIPASE"/>
    <property type="match status" value="1"/>
</dbReference>
<name>A0AAJ7BQ11_CEPCN</name>
<dbReference type="CDD" id="cd00707">
    <property type="entry name" value="Pancreat_lipase_like"/>
    <property type="match status" value="1"/>
</dbReference>
<dbReference type="InterPro" id="IPR000734">
    <property type="entry name" value="TAG_lipase"/>
</dbReference>
<dbReference type="EC" id="3.1.1.32" evidence="4"/>
<evidence type="ECO:0000259" key="8">
    <source>
        <dbReference type="Pfam" id="PF00151"/>
    </source>
</evidence>
<dbReference type="Pfam" id="PF00151">
    <property type="entry name" value="Lipase"/>
    <property type="match status" value="1"/>
</dbReference>
<dbReference type="Gene3D" id="3.40.50.1820">
    <property type="entry name" value="alpha/beta hydrolase"/>
    <property type="match status" value="1"/>
</dbReference>
<accession>A0AAJ7BQ11</accession>
<comment type="similarity">
    <text evidence="3 7">Belongs to the AB hydrolase superfamily. Lipase family.</text>
</comment>
<dbReference type="GO" id="GO:0017171">
    <property type="term" value="F:serine hydrolase activity"/>
    <property type="evidence" value="ECO:0007669"/>
    <property type="project" value="TreeGrafter"/>
</dbReference>
<dbReference type="AlphaFoldDB" id="A0AAJ7BQ11"/>
<dbReference type="InterPro" id="IPR029058">
    <property type="entry name" value="AB_hydrolase_fold"/>
</dbReference>
<evidence type="ECO:0000256" key="3">
    <source>
        <dbReference type="ARBA" id="ARBA00010701"/>
    </source>
</evidence>
<organism evidence="9 10">
    <name type="scientific">Cephus cinctus</name>
    <name type="common">Wheat stem sawfly</name>
    <dbReference type="NCBI Taxonomy" id="211228"/>
    <lineage>
        <taxon>Eukaryota</taxon>
        <taxon>Metazoa</taxon>
        <taxon>Ecdysozoa</taxon>
        <taxon>Arthropoda</taxon>
        <taxon>Hexapoda</taxon>
        <taxon>Insecta</taxon>
        <taxon>Pterygota</taxon>
        <taxon>Neoptera</taxon>
        <taxon>Endopterygota</taxon>
        <taxon>Hymenoptera</taxon>
        <taxon>Cephoidea</taxon>
        <taxon>Cephidae</taxon>
        <taxon>Cephus</taxon>
    </lineage>
</organism>
<feature type="domain" description="Lipase" evidence="8">
    <location>
        <begin position="43"/>
        <end position="329"/>
    </location>
</feature>
<dbReference type="GO" id="GO:0008970">
    <property type="term" value="F:phospholipase A1 activity"/>
    <property type="evidence" value="ECO:0007669"/>
    <property type="project" value="UniProtKB-EC"/>
</dbReference>
<comment type="catalytic activity">
    <reaction evidence="1">
        <text>a 1,2-diacyl-sn-glycero-3-phosphocholine + H2O = a 2-acyl-sn-glycero-3-phosphocholine + a fatty acid + H(+)</text>
        <dbReference type="Rhea" id="RHEA:18689"/>
        <dbReference type="ChEBI" id="CHEBI:15377"/>
        <dbReference type="ChEBI" id="CHEBI:15378"/>
        <dbReference type="ChEBI" id="CHEBI:28868"/>
        <dbReference type="ChEBI" id="CHEBI:57643"/>
        <dbReference type="ChEBI" id="CHEBI:57875"/>
        <dbReference type="EC" id="3.1.1.32"/>
    </reaction>
</comment>
<evidence type="ECO:0000256" key="6">
    <source>
        <dbReference type="ARBA" id="ARBA00022801"/>
    </source>
</evidence>
<dbReference type="InterPro" id="IPR013818">
    <property type="entry name" value="Lipase"/>
</dbReference>
<dbReference type="FunFam" id="3.40.50.1820:FF:000122">
    <property type="entry name" value="Vitellogenin-3-like Protein"/>
    <property type="match status" value="1"/>
</dbReference>
<keyword evidence="9" id="KW-1185">Reference proteome</keyword>
<dbReference type="KEGG" id="ccin:107265997"/>
<keyword evidence="6" id="KW-0378">Hydrolase</keyword>
<evidence type="ECO:0000256" key="7">
    <source>
        <dbReference type="RuleBase" id="RU004262"/>
    </source>
</evidence>
<evidence type="ECO:0000313" key="10">
    <source>
        <dbReference type="RefSeq" id="XP_015591504.2"/>
    </source>
</evidence>